<organism evidence="2 3">
    <name type="scientific">Funneliformis geosporum</name>
    <dbReference type="NCBI Taxonomy" id="1117311"/>
    <lineage>
        <taxon>Eukaryota</taxon>
        <taxon>Fungi</taxon>
        <taxon>Fungi incertae sedis</taxon>
        <taxon>Mucoromycota</taxon>
        <taxon>Glomeromycotina</taxon>
        <taxon>Glomeromycetes</taxon>
        <taxon>Glomerales</taxon>
        <taxon>Glomeraceae</taxon>
        <taxon>Funneliformis</taxon>
    </lineage>
</organism>
<dbReference type="EMBL" id="CAMKVN010002709">
    <property type="protein sequence ID" value="CAI2182285.1"/>
    <property type="molecule type" value="Genomic_DNA"/>
</dbReference>
<comment type="caution">
    <text evidence="2">The sequence shown here is derived from an EMBL/GenBank/DDBJ whole genome shotgun (WGS) entry which is preliminary data.</text>
</comment>
<evidence type="ECO:0000313" key="2">
    <source>
        <dbReference type="EMBL" id="CAI2182285.1"/>
    </source>
</evidence>
<sequence>SATWSLLSYLKYRERTKDFTGDRSSEHQSYIKNLEYLQEDPKEYQQAEQAGRCLLNFQSNEYALFDECGVRPPLSVKLEKMSEDVNTFWLSVDMKKQIDVKKLECAGNALDAIANETRLRSVVTGEVISIVGSSQVHNNEGEASRNVSEKNKDTFANKRKLEDDQSDYCEGLKHLFDESNEDAIIENIDEKTLEDEDKLPPASGNKDPPKIRADVLDAFRTYQKKIPKIRKVFTPAYWGVLDLTKESLFGCKEITENDIHKLSQDFADHIKWKCEPAPRDFQKYFDGNCDYVESNHKDQDLKKFDTYVQFMKVNMHSFQGMLTEEQLKMTTSFPLIHGTFTSNNIKDVWGEVQALSTSDARNENVDPFKKARMGRKVDMKATLTKTLNKFEVIYGEVAGGLGSFGIPSACRKKRFLDKVKLMIIMRDGINRLLKECKHVTDESRRNIIIYGWLQVGLELNFYAMDWQGNGIYRFGLIDRCRIPVDEDDCGNLEDAYCVLKSLESKSLETEKVVKKLFSENTKGKRRRIAPETEHKSHSTEINIYSFIKWNVH</sequence>
<accession>A0A9W4WVL0</accession>
<feature type="region of interest" description="Disordered" evidence="1">
    <location>
        <begin position="190"/>
        <end position="210"/>
    </location>
</feature>
<dbReference type="AlphaFoldDB" id="A0A9W4WVL0"/>
<name>A0A9W4WVL0_9GLOM</name>
<keyword evidence="3" id="KW-1185">Reference proteome</keyword>
<dbReference type="Proteomes" id="UP001153678">
    <property type="component" value="Unassembled WGS sequence"/>
</dbReference>
<proteinExistence type="predicted"/>
<reference evidence="2" key="1">
    <citation type="submission" date="2022-08" db="EMBL/GenBank/DDBJ databases">
        <authorList>
            <person name="Kallberg Y."/>
            <person name="Tangrot J."/>
            <person name="Rosling A."/>
        </authorList>
    </citation>
    <scope>NUCLEOTIDE SEQUENCE</scope>
    <source>
        <strain evidence="2">Wild A</strain>
    </source>
</reference>
<protein>
    <submittedName>
        <fullName evidence="2">5962_t:CDS:1</fullName>
    </submittedName>
</protein>
<dbReference type="OrthoDB" id="2303332at2759"/>
<gene>
    <name evidence="2" type="ORF">FWILDA_LOCUS10505</name>
</gene>
<evidence type="ECO:0000313" key="3">
    <source>
        <dbReference type="Proteomes" id="UP001153678"/>
    </source>
</evidence>
<evidence type="ECO:0000256" key="1">
    <source>
        <dbReference type="SAM" id="MobiDB-lite"/>
    </source>
</evidence>
<feature type="non-terminal residue" evidence="2">
    <location>
        <position position="552"/>
    </location>
</feature>